<proteinExistence type="predicted"/>
<evidence type="ECO:0000313" key="1">
    <source>
        <dbReference type="EMBL" id="MDQ0391786.1"/>
    </source>
</evidence>
<dbReference type="RefSeq" id="WP_307424659.1">
    <property type="nucleotide sequence ID" value="NZ_JAUSVK010000001.1"/>
</dbReference>
<organism evidence="1 2">
    <name type="scientific">Labrys monachus</name>
    <dbReference type="NCBI Taxonomy" id="217067"/>
    <lineage>
        <taxon>Bacteria</taxon>
        <taxon>Pseudomonadati</taxon>
        <taxon>Pseudomonadota</taxon>
        <taxon>Alphaproteobacteria</taxon>
        <taxon>Hyphomicrobiales</taxon>
        <taxon>Xanthobacteraceae</taxon>
        <taxon>Labrys</taxon>
    </lineage>
</organism>
<protein>
    <submittedName>
        <fullName evidence="1">Uncharacterized protein</fullName>
    </submittedName>
</protein>
<gene>
    <name evidence="1" type="ORF">J3R73_001578</name>
</gene>
<comment type="caution">
    <text evidence="1">The sequence shown here is derived from an EMBL/GenBank/DDBJ whole genome shotgun (WGS) entry which is preliminary data.</text>
</comment>
<name>A0ABU0FBH3_9HYPH</name>
<sequence>MPFNQYGFQEVEYGFHFRQYATPFLVEGNVENNRYFTHEAQQNHVFSINNALFELVSDALSILSIVSFSKDSGYYFKYGVMRRLRMIDSSFRSFQSVITPDRTRPLSSEESSSVCRDLNSIYIDILGLLDNYAWTMVWQIGSAATRSADPFAIGLFKPIFAADAALGPMADILQPFREWERDVKTRRNPAAHRMPLYVPPTALTPGDVAEFERLETLTSAALRAQEFEKLDGLREAKQRLGVLVPRFLHHPEGPVVDIFPTLPEDIGLAVKIGRIAQIFLREQG</sequence>
<reference evidence="1 2" key="1">
    <citation type="submission" date="2023-07" db="EMBL/GenBank/DDBJ databases">
        <title>Genomic Encyclopedia of Type Strains, Phase IV (KMG-IV): sequencing the most valuable type-strain genomes for metagenomic binning, comparative biology and taxonomic classification.</title>
        <authorList>
            <person name="Goeker M."/>
        </authorList>
    </citation>
    <scope>NUCLEOTIDE SEQUENCE [LARGE SCALE GENOMIC DNA]</scope>
    <source>
        <strain evidence="1 2">DSM 5896</strain>
    </source>
</reference>
<dbReference type="EMBL" id="JAUSVK010000001">
    <property type="protein sequence ID" value="MDQ0391786.1"/>
    <property type="molecule type" value="Genomic_DNA"/>
</dbReference>
<keyword evidence="2" id="KW-1185">Reference proteome</keyword>
<evidence type="ECO:0000313" key="2">
    <source>
        <dbReference type="Proteomes" id="UP001237448"/>
    </source>
</evidence>
<dbReference type="Proteomes" id="UP001237448">
    <property type="component" value="Unassembled WGS sequence"/>
</dbReference>
<accession>A0ABU0FBH3</accession>